<evidence type="ECO:0000256" key="7">
    <source>
        <dbReference type="SAM" id="MobiDB-lite"/>
    </source>
</evidence>
<sequence length="303" mass="31329">MESCCLFLSSYWSPVCIGACRVVDLEAGGVGLSLERAHVSSVQLSTLLHIEGGHTRHGRRLLEDCEAKTRAEMTSFVWIVVLAGLVATQAQDLDLFDALDDGPPTEKPKVPEAPKNPDGFDLADALGPDPEPDKPAVVPPKDGGTGGTGGFDLNDAFGDPEHTPTNPKKPAGDGFDLGDALGPDPEPDKPAVVPPKDGGTGGTGGGSFSLDDLGDVAGGNDYKPDGGRGGARAADPAYDGPANDQPADAVVPLPWARVLAQLLGDDLPEGLHQWIANLQATLKPLLQGALDLIDIAMGNQEEA</sequence>
<dbReference type="Proteomes" id="UP001591681">
    <property type="component" value="Unassembled WGS sequence"/>
</dbReference>
<evidence type="ECO:0000256" key="2">
    <source>
        <dbReference type="ARBA" id="ARBA00008763"/>
    </source>
</evidence>
<keyword evidence="5" id="KW-1133">Transmembrane helix</keyword>
<accession>A0ABD1JMG5</accession>
<protein>
    <submittedName>
        <fullName evidence="8">Uncharacterized protein</fullName>
    </submittedName>
</protein>
<dbReference type="InterPro" id="IPR022078">
    <property type="entry name" value="CD99L2"/>
</dbReference>
<gene>
    <name evidence="8" type="ORF">ACEWY4_016224</name>
</gene>
<keyword evidence="3" id="KW-0812">Transmembrane</keyword>
<comment type="subcellular location">
    <subcellularLocation>
        <location evidence="1">Membrane</location>
        <topology evidence="1">Single-pass type I membrane protein</topology>
    </subcellularLocation>
</comment>
<keyword evidence="9" id="KW-1185">Reference proteome</keyword>
<evidence type="ECO:0000256" key="1">
    <source>
        <dbReference type="ARBA" id="ARBA00004479"/>
    </source>
</evidence>
<dbReference type="AlphaFoldDB" id="A0ABD1JMG5"/>
<evidence type="ECO:0000313" key="9">
    <source>
        <dbReference type="Proteomes" id="UP001591681"/>
    </source>
</evidence>
<evidence type="ECO:0000256" key="3">
    <source>
        <dbReference type="ARBA" id="ARBA00022692"/>
    </source>
</evidence>
<evidence type="ECO:0000256" key="4">
    <source>
        <dbReference type="ARBA" id="ARBA00022729"/>
    </source>
</evidence>
<dbReference type="PANTHER" id="PTHR15076:SF15">
    <property type="entry name" value="CD99 ANTIGEN"/>
    <property type="match status" value="1"/>
</dbReference>
<comment type="similarity">
    <text evidence="2">Belongs to the CD99 family.</text>
</comment>
<organism evidence="8 9">
    <name type="scientific">Coilia grayii</name>
    <name type="common">Gray's grenadier anchovy</name>
    <dbReference type="NCBI Taxonomy" id="363190"/>
    <lineage>
        <taxon>Eukaryota</taxon>
        <taxon>Metazoa</taxon>
        <taxon>Chordata</taxon>
        <taxon>Craniata</taxon>
        <taxon>Vertebrata</taxon>
        <taxon>Euteleostomi</taxon>
        <taxon>Actinopterygii</taxon>
        <taxon>Neopterygii</taxon>
        <taxon>Teleostei</taxon>
        <taxon>Clupei</taxon>
        <taxon>Clupeiformes</taxon>
        <taxon>Clupeoidei</taxon>
        <taxon>Engraulidae</taxon>
        <taxon>Coilinae</taxon>
        <taxon>Coilia</taxon>
    </lineage>
</organism>
<keyword evidence="4" id="KW-0732">Signal</keyword>
<reference evidence="8 9" key="1">
    <citation type="submission" date="2024-09" db="EMBL/GenBank/DDBJ databases">
        <title>A chromosome-level genome assembly of Gray's grenadier anchovy, Coilia grayii.</title>
        <authorList>
            <person name="Fu Z."/>
        </authorList>
    </citation>
    <scope>NUCLEOTIDE SEQUENCE [LARGE SCALE GENOMIC DNA]</scope>
    <source>
        <strain evidence="8">G4</strain>
        <tissue evidence="8">Muscle</tissue>
    </source>
</reference>
<dbReference type="Pfam" id="PF12301">
    <property type="entry name" value="CD99L2"/>
    <property type="match status" value="1"/>
</dbReference>
<proteinExistence type="inferred from homology"/>
<evidence type="ECO:0000256" key="5">
    <source>
        <dbReference type="ARBA" id="ARBA00022989"/>
    </source>
</evidence>
<keyword evidence="6" id="KW-0472">Membrane</keyword>
<dbReference type="PANTHER" id="PTHR15076">
    <property type="entry name" value="CD99/MIC2 PROTEIN RELATED"/>
    <property type="match status" value="1"/>
</dbReference>
<feature type="region of interest" description="Disordered" evidence="7">
    <location>
        <begin position="97"/>
        <end position="236"/>
    </location>
</feature>
<dbReference type="EMBL" id="JBHFQA010000014">
    <property type="protein sequence ID" value="KAL2087396.1"/>
    <property type="molecule type" value="Genomic_DNA"/>
</dbReference>
<comment type="caution">
    <text evidence="8">The sequence shown here is derived from an EMBL/GenBank/DDBJ whole genome shotgun (WGS) entry which is preliminary data.</text>
</comment>
<dbReference type="GO" id="GO:0016020">
    <property type="term" value="C:membrane"/>
    <property type="evidence" value="ECO:0007669"/>
    <property type="project" value="UniProtKB-SubCell"/>
</dbReference>
<name>A0ABD1JMG5_9TELE</name>
<evidence type="ECO:0000256" key="6">
    <source>
        <dbReference type="ARBA" id="ARBA00023136"/>
    </source>
</evidence>
<evidence type="ECO:0000313" key="8">
    <source>
        <dbReference type="EMBL" id="KAL2087396.1"/>
    </source>
</evidence>
<feature type="compositionally biased region" description="Low complexity" evidence="7">
    <location>
        <begin position="172"/>
        <end position="183"/>
    </location>
</feature>
<feature type="compositionally biased region" description="Gly residues" evidence="7">
    <location>
        <begin position="198"/>
        <end position="207"/>
    </location>
</feature>